<proteinExistence type="predicted"/>
<evidence type="ECO:0000256" key="2">
    <source>
        <dbReference type="ARBA" id="ARBA00023125"/>
    </source>
</evidence>
<dbReference type="PANTHER" id="PTHR24567">
    <property type="entry name" value="CRP FAMILY TRANSCRIPTIONAL REGULATORY PROTEIN"/>
    <property type="match status" value="1"/>
</dbReference>
<reference evidence="6" key="2">
    <citation type="submission" date="2020-09" db="EMBL/GenBank/DDBJ databases">
        <authorList>
            <person name="Sun Q."/>
            <person name="Zhou Y."/>
        </authorList>
    </citation>
    <scope>NUCLEOTIDE SEQUENCE</scope>
    <source>
        <strain evidence="6">CGMCC 1.12214</strain>
    </source>
</reference>
<dbReference type="InterPro" id="IPR000595">
    <property type="entry name" value="cNMP-bd_dom"/>
</dbReference>
<comment type="caution">
    <text evidence="6">The sequence shown here is derived from an EMBL/GenBank/DDBJ whole genome shotgun (WGS) entry which is preliminary data.</text>
</comment>
<evidence type="ECO:0000256" key="1">
    <source>
        <dbReference type="ARBA" id="ARBA00023015"/>
    </source>
</evidence>
<dbReference type="GO" id="GO:0003677">
    <property type="term" value="F:DNA binding"/>
    <property type="evidence" value="ECO:0007669"/>
    <property type="project" value="UniProtKB-KW"/>
</dbReference>
<dbReference type="Pfam" id="PF00027">
    <property type="entry name" value="cNMP_binding"/>
    <property type="match status" value="1"/>
</dbReference>
<dbReference type="EMBL" id="BMES01000001">
    <property type="protein sequence ID" value="GGH15433.1"/>
    <property type="molecule type" value="Genomic_DNA"/>
</dbReference>
<dbReference type="Gene3D" id="1.10.10.10">
    <property type="entry name" value="Winged helix-like DNA-binding domain superfamily/Winged helix DNA-binding domain"/>
    <property type="match status" value="1"/>
</dbReference>
<dbReference type="Pfam" id="PF13545">
    <property type="entry name" value="HTH_Crp_2"/>
    <property type="match status" value="1"/>
</dbReference>
<name>A0A917I5P0_9HYPH</name>
<dbReference type="PROSITE" id="PS51063">
    <property type="entry name" value="HTH_CRP_2"/>
    <property type="match status" value="1"/>
</dbReference>
<feature type="domain" description="HTH crp-type" evidence="5">
    <location>
        <begin position="133"/>
        <end position="201"/>
    </location>
</feature>
<dbReference type="SMART" id="SM00100">
    <property type="entry name" value="cNMP"/>
    <property type="match status" value="1"/>
</dbReference>
<dbReference type="SUPFAM" id="SSF46785">
    <property type="entry name" value="Winged helix' DNA-binding domain"/>
    <property type="match status" value="1"/>
</dbReference>
<dbReference type="AlphaFoldDB" id="A0A917I5P0"/>
<dbReference type="GO" id="GO:0003700">
    <property type="term" value="F:DNA-binding transcription factor activity"/>
    <property type="evidence" value="ECO:0007669"/>
    <property type="project" value="TreeGrafter"/>
</dbReference>
<dbReference type="InterPro" id="IPR014710">
    <property type="entry name" value="RmlC-like_jellyroll"/>
</dbReference>
<dbReference type="CDD" id="cd00038">
    <property type="entry name" value="CAP_ED"/>
    <property type="match status" value="1"/>
</dbReference>
<dbReference type="PANTHER" id="PTHR24567:SF26">
    <property type="entry name" value="REGULATORY PROTEIN YEIL"/>
    <property type="match status" value="1"/>
</dbReference>
<sequence length="217" mass="23638">MFPMSGSAAVAAFGGAFPQVFPPGVVVSEQGSTPRFVYGVLEGRVETVVTTGQRESTVELHGPGSLLGLWSALGDETSPHAVRTCARTRLLVIPVDTLRALYDREPSFAREVTSMIVRQVGRAQAALADQKLRSAAERLARWLAETTQPERLGSWVKLPISKQLLASYIGTTPEHLAKGFIQLKDYGVEVRRKEVLVRDIASLRSFAQLDHATRNAA</sequence>
<dbReference type="Gene3D" id="2.60.120.10">
    <property type="entry name" value="Jelly Rolls"/>
    <property type="match status" value="1"/>
</dbReference>
<evidence type="ECO:0000259" key="5">
    <source>
        <dbReference type="PROSITE" id="PS51063"/>
    </source>
</evidence>
<evidence type="ECO:0000259" key="4">
    <source>
        <dbReference type="PROSITE" id="PS50042"/>
    </source>
</evidence>
<dbReference type="GO" id="GO:0005829">
    <property type="term" value="C:cytosol"/>
    <property type="evidence" value="ECO:0007669"/>
    <property type="project" value="TreeGrafter"/>
</dbReference>
<dbReference type="InterPro" id="IPR012318">
    <property type="entry name" value="HTH_CRP"/>
</dbReference>
<dbReference type="InterPro" id="IPR050397">
    <property type="entry name" value="Env_Response_Regulators"/>
</dbReference>
<organism evidence="6 7">
    <name type="scientific">Alsobacter metallidurans</name>
    <dbReference type="NCBI Taxonomy" id="340221"/>
    <lineage>
        <taxon>Bacteria</taxon>
        <taxon>Pseudomonadati</taxon>
        <taxon>Pseudomonadota</taxon>
        <taxon>Alphaproteobacteria</taxon>
        <taxon>Hyphomicrobiales</taxon>
        <taxon>Alsobacteraceae</taxon>
        <taxon>Alsobacter</taxon>
    </lineage>
</organism>
<evidence type="ECO:0000313" key="7">
    <source>
        <dbReference type="Proteomes" id="UP000603912"/>
    </source>
</evidence>
<evidence type="ECO:0000256" key="3">
    <source>
        <dbReference type="ARBA" id="ARBA00023163"/>
    </source>
</evidence>
<keyword evidence="3" id="KW-0804">Transcription</keyword>
<reference evidence="6" key="1">
    <citation type="journal article" date="2014" name="Int. J. Syst. Evol. Microbiol.">
        <title>Complete genome sequence of Corynebacterium casei LMG S-19264T (=DSM 44701T), isolated from a smear-ripened cheese.</title>
        <authorList>
            <consortium name="US DOE Joint Genome Institute (JGI-PGF)"/>
            <person name="Walter F."/>
            <person name="Albersmeier A."/>
            <person name="Kalinowski J."/>
            <person name="Ruckert C."/>
        </authorList>
    </citation>
    <scope>NUCLEOTIDE SEQUENCE</scope>
    <source>
        <strain evidence="6">CGMCC 1.12214</strain>
    </source>
</reference>
<evidence type="ECO:0000313" key="6">
    <source>
        <dbReference type="EMBL" id="GGH15433.1"/>
    </source>
</evidence>
<dbReference type="InterPro" id="IPR018490">
    <property type="entry name" value="cNMP-bd_dom_sf"/>
</dbReference>
<dbReference type="InterPro" id="IPR036390">
    <property type="entry name" value="WH_DNA-bd_sf"/>
</dbReference>
<dbReference type="SUPFAM" id="SSF51206">
    <property type="entry name" value="cAMP-binding domain-like"/>
    <property type="match status" value="1"/>
</dbReference>
<keyword evidence="7" id="KW-1185">Reference proteome</keyword>
<dbReference type="InterPro" id="IPR036388">
    <property type="entry name" value="WH-like_DNA-bd_sf"/>
</dbReference>
<keyword evidence="1" id="KW-0805">Transcription regulation</keyword>
<keyword evidence="2" id="KW-0238">DNA-binding</keyword>
<dbReference type="PROSITE" id="PS50042">
    <property type="entry name" value="CNMP_BINDING_3"/>
    <property type="match status" value="1"/>
</dbReference>
<feature type="domain" description="Cyclic nucleotide-binding" evidence="4">
    <location>
        <begin position="21"/>
        <end position="119"/>
    </location>
</feature>
<accession>A0A917I5P0</accession>
<dbReference type="Proteomes" id="UP000603912">
    <property type="component" value="Unassembled WGS sequence"/>
</dbReference>
<gene>
    <name evidence="6" type="ORF">GCM10007036_15460</name>
</gene>
<protein>
    <submittedName>
        <fullName evidence="6">Crp/Fnr family transcriptional regulator</fullName>
    </submittedName>
</protein>